<dbReference type="Proteomes" id="UP000094342">
    <property type="component" value="Unassembled WGS sequence"/>
</dbReference>
<evidence type="ECO:0000256" key="1">
    <source>
        <dbReference type="SAM" id="MobiDB-lite"/>
    </source>
</evidence>
<protein>
    <submittedName>
        <fullName evidence="2">Uncharacterized protein</fullName>
    </submittedName>
</protein>
<evidence type="ECO:0000313" key="2">
    <source>
        <dbReference type="EMBL" id="ODR92700.1"/>
    </source>
</evidence>
<sequence length="79" mass="8117">MRTVTGLFDDFDDARAAVADLETAGISSDDISIVASNTGDRYSTDSSDAAEGAGAGAGCKFRCNPPPDSEMISPPNSEK</sequence>
<comment type="caution">
    <text evidence="2">The sequence shown here is derived from an EMBL/GenBank/DDBJ whole genome shotgun (WGS) entry which is preliminary data.</text>
</comment>
<dbReference type="AlphaFoldDB" id="A0A1E3VGI0"/>
<keyword evidence="3" id="KW-1185">Reference proteome</keyword>
<feature type="compositionally biased region" description="Polar residues" evidence="1">
    <location>
        <begin position="36"/>
        <end position="47"/>
    </location>
</feature>
<evidence type="ECO:0000313" key="3">
    <source>
        <dbReference type="Proteomes" id="UP000094342"/>
    </source>
</evidence>
<dbReference type="EMBL" id="LYBW01000041">
    <property type="protein sequence ID" value="ODR92700.1"/>
    <property type="molecule type" value="Genomic_DNA"/>
</dbReference>
<dbReference type="STRING" id="1752398.A8M32_04005"/>
<accession>A0A1E3VGI0</accession>
<feature type="region of interest" description="Disordered" evidence="1">
    <location>
        <begin position="36"/>
        <end position="79"/>
    </location>
</feature>
<proteinExistence type="predicted"/>
<name>A0A1E3VGI0_9HYPH</name>
<organism evidence="2 3">
    <name type="scientific">Sinorhizobium alkalisoli</name>
    <dbReference type="NCBI Taxonomy" id="1752398"/>
    <lineage>
        <taxon>Bacteria</taxon>
        <taxon>Pseudomonadati</taxon>
        <taxon>Pseudomonadota</taxon>
        <taxon>Alphaproteobacteria</taxon>
        <taxon>Hyphomicrobiales</taxon>
        <taxon>Rhizobiaceae</taxon>
        <taxon>Sinorhizobium/Ensifer group</taxon>
        <taxon>Sinorhizobium</taxon>
    </lineage>
</organism>
<reference evidence="3" key="1">
    <citation type="submission" date="2016-05" db="EMBL/GenBank/DDBJ databases">
        <authorList>
            <person name="Li Y."/>
        </authorList>
    </citation>
    <scope>NUCLEOTIDE SEQUENCE [LARGE SCALE GENOMIC DNA]</scope>
    <source>
        <strain evidence="3">YIC4027</strain>
    </source>
</reference>
<gene>
    <name evidence="2" type="ORF">A8M32_04005</name>
</gene>